<dbReference type="WBParaSite" id="JU765_v2.g4209.t1">
    <property type="protein sequence ID" value="JU765_v2.g4209.t1"/>
    <property type="gene ID" value="JU765_v2.g4209"/>
</dbReference>
<reference evidence="2" key="1">
    <citation type="submission" date="2022-11" db="UniProtKB">
        <authorList>
            <consortium name="WormBaseParasite"/>
        </authorList>
    </citation>
    <scope>IDENTIFICATION</scope>
</reference>
<proteinExistence type="predicted"/>
<accession>A0AC34R7J1</accession>
<evidence type="ECO:0000313" key="2">
    <source>
        <dbReference type="WBParaSite" id="JU765_v2.g4209.t1"/>
    </source>
</evidence>
<name>A0AC34R7J1_9BILA</name>
<dbReference type="Proteomes" id="UP000887576">
    <property type="component" value="Unplaced"/>
</dbReference>
<protein>
    <submittedName>
        <fullName evidence="2">Uncharacterized protein</fullName>
    </submittedName>
</protein>
<sequence length="241" mass="27496">MFVLAKIVFFLFLIPQLLADDIYVPTTVAEKPPNVALEDSGENWKFVMKNGDVLDCYFILEKTEPVVHFKITRPNQIKNETYFNVFFNTKPFESIEFYHHYENFDVRTRIDRIELDHSQKINYEMFFNKNGRFGIRNGGKNGSSFALEVQNSNGYSYVPFKLVLTAKDAADFLEFFFKKGTIGFAQTLKPQTTTPPTEKADAALIGGIVGGVVVLIVVVAGGLGVYFYRRKQKKPSLEQDK</sequence>
<evidence type="ECO:0000313" key="1">
    <source>
        <dbReference type="Proteomes" id="UP000887576"/>
    </source>
</evidence>
<organism evidence="1 2">
    <name type="scientific">Panagrolaimus sp. JU765</name>
    <dbReference type="NCBI Taxonomy" id="591449"/>
    <lineage>
        <taxon>Eukaryota</taxon>
        <taxon>Metazoa</taxon>
        <taxon>Ecdysozoa</taxon>
        <taxon>Nematoda</taxon>
        <taxon>Chromadorea</taxon>
        <taxon>Rhabditida</taxon>
        <taxon>Tylenchina</taxon>
        <taxon>Panagrolaimomorpha</taxon>
        <taxon>Panagrolaimoidea</taxon>
        <taxon>Panagrolaimidae</taxon>
        <taxon>Panagrolaimus</taxon>
    </lineage>
</organism>